<protein>
    <submittedName>
        <fullName evidence="7">Dispanin subfamily A member 2b-like</fullName>
    </submittedName>
</protein>
<keyword evidence="4 6" id="KW-1133">Transmembrane helix</keyword>
<evidence type="ECO:0000313" key="8">
    <source>
        <dbReference type="Proteomes" id="UP001059041"/>
    </source>
</evidence>
<feature type="transmembrane region" description="Helical" evidence="6">
    <location>
        <begin position="59"/>
        <end position="80"/>
    </location>
</feature>
<organism evidence="7 8">
    <name type="scientific">Triplophysa rosa</name>
    <name type="common">Cave loach</name>
    <dbReference type="NCBI Taxonomy" id="992332"/>
    <lineage>
        <taxon>Eukaryota</taxon>
        <taxon>Metazoa</taxon>
        <taxon>Chordata</taxon>
        <taxon>Craniata</taxon>
        <taxon>Vertebrata</taxon>
        <taxon>Euteleostomi</taxon>
        <taxon>Actinopterygii</taxon>
        <taxon>Neopterygii</taxon>
        <taxon>Teleostei</taxon>
        <taxon>Ostariophysi</taxon>
        <taxon>Cypriniformes</taxon>
        <taxon>Nemacheilidae</taxon>
        <taxon>Triplophysa</taxon>
    </lineage>
</organism>
<evidence type="ECO:0000313" key="7">
    <source>
        <dbReference type="EMBL" id="KAI7806729.1"/>
    </source>
</evidence>
<evidence type="ECO:0000256" key="2">
    <source>
        <dbReference type="ARBA" id="ARBA00006843"/>
    </source>
</evidence>
<dbReference type="InterPro" id="IPR007593">
    <property type="entry name" value="CD225/Dispanin_fam"/>
</dbReference>
<keyword evidence="5 6" id="KW-0472">Membrane</keyword>
<name>A0A9W8C4D3_TRIRA</name>
<evidence type="ECO:0000256" key="4">
    <source>
        <dbReference type="ARBA" id="ARBA00022989"/>
    </source>
</evidence>
<dbReference type="GO" id="GO:0016020">
    <property type="term" value="C:membrane"/>
    <property type="evidence" value="ECO:0007669"/>
    <property type="project" value="UniProtKB-SubCell"/>
</dbReference>
<evidence type="ECO:0000256" key="3">
    <source>
        <dbReference type="ARBA" id="ARBA00022692"/>
    </source>
</evidence>
<keyword evidence="3 6" id="KW-0812">Transmembrane</keyword>
<sequence>MDPSKSSPPQYAPQQYAQGGQLISQAQYSQVSYPGQVPVTVQPMVYVSPTPLARPMPDYMCYSIFTLLCCCLPLGIAALVNSVTTRTANMSGQHQLAEKSSRKARNYNHAALIIGIIILVLYLVYIFVLQDRLHQ</sequence>
<accession>A0A9W8C4D3</accession>
<dbReference type="Proteomes" id="UP001059041">
    <property type="component" value="Linkage Group LG8"/>
</dbReference>
<dbReference type="PANTHER" id="PTHR14948">
    <property type="entry name" value="NG5"/>
    <property type="match status" value="1"/>
</dbReference>
<dbReference type="Pfam" id="PF04505">
    <property type="entry name" value="CD225"/>
    <property type="match status" value="1"/>
</dbReference>
<keyword evidence="8" id="KW-1185">Reference proteome</keyword>
<feature type="transmembrane region" description="Helical" evidence="6">
    <location>
        <begin position="110"/>
        <end position="129"/>
    </location>
</feature>
<proteinExistence type="inferred from homology"/>
<evidence type="ECO:0000256" key="1">
    <source>
        <dbReference type="ARBA" id="ARBA00004370"/>
    </source>
</evidence>
<dbReference type="PANTHER" id="PTHR14948:SF46">
    <property type="entry name" value="DISPANIN SUBFAMILY A MEMBER 2B-LIKE-RELATED"/>
    <property type="match status" value="1"/>
</dbReference>
<dbReference type="EMBL" id="JAFHDT010000008">
    <property type="protein sequence ID" value="KAI7806729.1"/>
    <property type="molecule type" value="Genomic_DNA"/>
</dbReference>
<dbReference type="AlphaFoldDB" id="A0A9W8C4D3"/>
<dbReference type="InterPro" id="IPR051423">
    <property type="entry name" value="CD225/Dispanin"/>
</dbReference>
<evidence type="ECO:0000256" key="5">
    <source>
        <dbReference type="ARBA" id="ARBA00023136"/>
    </source>
</evidence>
<reference evidence="7" key="1">
    <citation type="submission" date="2021-02" db="EMBL/GenBank/DDBJ databases">
        <title>Comparative genomics reveals that relaxation of natural selection precedes convergent phenotypic evolution of cavefish.</title>
        <authorList>
            <person name="Peng Z."/>
        </authorList>
    </citation>
    <scope>NUCLEOTIDE SEQUENCE</scope>
    <source>
        <tissue evidence="7">Muscle</tissue>
    </source>
</reference>
<evidence type="ECO:0000256" key="6">
    <source>
        <dbReference type="SAM" id="Phobius"/>
    </source>
</evidence>
<comment type="subcellular location">
    <subcellularLocation>
        <location evidence="1">Membrane</location>
    </subcellularLocation>
</comment>
<gene>
    <name evidence="7" type="ORF">IRJ41_010880</name>
</gene>
<comment type="caution">
    <text evidence="7">The sequence shown here is derived from an EMBL/GenBank/DDBJ whole genome shotgun (WGS) entry which is preliminary data.</text>
</comment>
<comment type="similarity">
    <text evidence="2">Belongs to the CD225/Dispanin family.</text>
</comment>